<evidence type="ECO:0000313" key="1">
    <source>
        <dbReference type="EMBL" id="KAJ3039739.1"/>
    </source>
</evidence>
<comment type="caution">
    <text evidence="1">The sequence shown here is derived from an EMBL/GenBank/DDBJ whole genome shotgun (WGS) entry which is preliminary data.</text>
</comment>
<organism evidence="1 2">
    <name type="scientific">Rhizophlyctis rosea</name>
    <dbReference type="NCBI Taxonomy" id="64517"/>
    <lineage>
        <taxon>Eukaryota</taxon>
        <taxon>Fungi</taxon>
        <taxon>Fungi incertae sedis</taxon>
        <taxon>Chytridiomycota</taxon>
        <taxon>Chytridiomycota incertae sedis</taxon>
        <taxon>Chytridiomycetes</taxon>
        <taxon>Rhizophlyctidales</taxon>
        <taxon>Rhizophlyctidaceae</taxon>
        <taxon>Rhizophlyctis</taxon>
    </lineage>
</organism>
<reference evidence="1" key="1">
    <citation type="submission" date="2020-05" db="EMBL/GenBank/DDBJ databases">
        <title>Phylogenomic resolution of chytrid fungi.</title>
        <authorList>
            <person name="Stajich J.E."/>
            <person name="Amses K."/>
            <person name="Simmons R."/>
            <person name="Seto K."/>
            <person name="Myers J."/>
            <person name="Bonds A."/>
            <person name="Quandt C.A."/>
            <person name="Barry K."/>
            <person name="Liu P."/>
            <person name="Grigoriev I."/>
            <person name="Longcore J.E."/>
            <person name="James T.Y."/>
        </authorList>
    </citation>
    <scope>NUCLEOTIDE SEQUENCE</scope>
    <source>
        <strain evidence="1">JEL0318</strain>
    </source>
</reference>
<dbReference type="Proteomes" id="UP001212841">
    <property type="component" value="Unassembled WGS sequence"/>
</dbReference>
<sequence length="287" mass="32730">MTVTEFTALLYWLSCQIKKNLMKTTRAFRTIANHPHCRARYLRYRFGSRAAIISALYICPNLLSVDQTVYPDAPAKKVLTLLLQAGAALPRAIIQNVVKYSKETPQTIPKYPDDFVTALLSLGHETYGNNLELSSDDHRQFCHLVWNIRKGTLETESLTVTQRLQREEEDFKTLHTLIHVHGYVPAIDSGIDGILASTSNQKLFALFLDLGKSGYPCQHIIHMTNHQTMFTKLWTCKSENPLTELQYLLDRGFTMWVLGRIDTMTVAEKTEWAESFQTGLDMIGKCQ</sequence>
<dbReference type="AlphaFoldDB" id="A0AAD5S422"/>
<dbReference type="EMBL" id="JADGJD010001610">
    <property type="protein sequence ID" value="KAJ3039739.1"/>
    <property type="molecule type" value="Genomic_DNA"/>
</dbReference>
<protein>
    <submittedName>
        <fullName evidence="1">Uncharacterized protein</fullName>
    </submittedName>
</protein>
<evidence type="ECO:0000313" key="2">
    <source>
        <dbReference type="Proteomes" id="UP001212841"/>
    </source>
</evidence>
<gene>
    <name evidence="1" type="ORF">HK097_002759</name>
</gene>
<proteinExistence type="predicted"/>
<name>A0AAD5S422_9FUNG</name>
<keyword evidence="2" id="KW-1185">Reference proteome</keyword>
<accession>A0AAD5S422</accession>